<proteinExistence type="predicted"/>
<reference evidence="2 3" key="1">
    <citation type="submission" date="2024-04" db="EMBL/GenBank/DDBJ databases">
        <authorList>
            <person name="Waldvogel A.-M."/>
            <person name="Schoenle A."/>
        </authorList>
    </citation>
    <scope>NUCLEOTIDE SEQUENCE [LARGE SCALE GENOMIC DNA]</scope>
</reference>
<dbReference type="EMBL" id="OZ035824">
    <property type="protein sequence ID" value="CAL1592763.1"/>
    <property type="molecule type" value="Genomic_DNA"/>
</dbReference>
<evidence type="ECO:0000313" key="2">
    <source>
        <dbReference type="EMBL" id="CAL1592763.1"/>
    </source>
</evidence>
<dbReference type="AlphaFoldDB" id="A0AAV2KVT0"/>
<keyword evidence="3" id="KW-1185">Reference proteome</keyword>
<sequence>MPVLPINENIPRESAVSAFRISPPPLLVQQNPITTISAPGCSVFMLFQPIADRGHQFHRRNSPVTARCAKSSPKMNTEDL</sequence>
<accession>A0AAV2KVT0</accession>
<feature type="region of interest" description="Disordered" evidence="1">
    <location>
        <begin position="58"/>
        <end position="80"/>
    </location>
</feature>
<evidence type="ECO:0000313" key="3">
    <source>
        <dbReference type="Proteomes" id="UP001497482"/>
    </source>
</evidence>
<dbReference type="Proteomes" id="UP001497482">
    <property type="component" value="Chromosome 2"/>
</dbReference>
<evidence type="ECO:0000256" key="1">
    <source>
        <dbReference type="SAM" id="MobiDB-lite"/>
    </source>
</evidence>
<organism evidence="2 3">
    <name type="scientific">Knipowitschia caucasica</name>
    <name type="common">Caucasian dwarf goby</name>
    <name type="synonym">Pomatoschistus caucasicus</name>
    <dbReference type="NCBI Taxonomy" id="637954"/>
    <lineage>
        <taxon>Eukaryota</taxon>
        <taxon>Metazoa</taxon>
        <taxon>Chordata</taxon>
        <taxon>Craniata</taxon>
        <taxon>Vertebrata</taxon>
        <taxon>Euteleostomi</taxon>
        <taxon>Actinopterygii</taxon>
        <taxon>Neopterygii</taxon>
        <taxon>Teleostei</taxon>
        <taxon>Neoteleostei</taxon>
        <taxon>Acanthomorphata</taxon>
        <taxon>Gobiaria</taxon>
        <taxon>Gobiiformes</taxon>
        <taxon>Gobioidei</taxon>
        <taxon>Gobiidae</taxon>
        <taxon>Gobiinae</taxon>
        <taxon>Knipowitschia</taxon>
    </lineage>
</organism>
<protein>
    <submittedName>
        <fullName evidence="2">Uncharacterized protein</fullName>
    </submittedName>
</protein>
<gene>
    <name evidence="2" type="ORF">KC01_LOCUS21973</name>
</gene>
<name>A0AAV2KVT0_KNICA</name>